<keyword evidence="2" id="KW-0812">Transmembrane</keyword>
<reference evidence="4 5" key="1">
    <citation type="submission" date="2019-06" db="EMBL/GenBank/DDBJ databases">
        <title>Whole genome shotgun sequence of Streptomyces gardneri NBRC 12865.</title>
        <authorList>
            <person name="Hosoyama A."/>
            <person name="Uohara A."/>
            <person name="Ohji S."/>
            <person name="Ichikawa N."/>
        </authorList>
    </citation>
    <scope>NUCLEOTIDE SEQUENCE [LARGE SCALE GENOMIC DNA]</scope>
    <source>
        <strain evidence="4 5">NBRC 12865</strain>
    </source>
</reference>
<dbReference type="RefSeq" id="WP_141294698.1">
    <property type="nucleotide sequence ID" value="NZ_BJMN01000010.1"/>
</dbReference>
<dbReference type="SUPFAM" id="SSF48317">
    <property type="entry name" value="Acid phosphatase/Vanadium-dependent haloperoxidase"/>
    <property type="match status" value="1"/>
</dbReference>
<evidence type="ECO:0000313" key="5">
    <source>
        <dbReference type="Proteomes" id="UP000315226"/>
    </source>
</evidence>
<evidence type="ECO:0000259" key="3">
    <source>
        <dbReference type="SMART" id="SM00014"/>
    </source>
</evidence>
<dbReference type="InterPro" id="IPR036938">
    <property type="entry name" value="PAP2/HPO_sf"/>
</dbReference>
<comment type="caution">
    <text evidence="4">The sequence shown here is derived from an EMBL/GenBank/DDBJ whole genome shotgun (WGS) entry which is preliminary data.</text>
</comment>
<keyword evidence="2" id="KW-0472">Membrane</keyword>
<dbReference type="AlphaFoldDB" id="A0A4Y3RJI3"/>
<dbReference type="SMART" id="SM00014">
    <property type="entry name" value="acidPPc"/>
    <property type="match status" value="1"/>
</dbReference>
<gene>
    <name evidence="4" type="ORF">SGA01_16250</name>
</gene>
<keyword evidence="5" id="KW-1185">Reference proteome</keyword>
<protein>
    <submittedName>
        <fullName evidence="4">Membrane protein</fullName>
    </submittedName>
</protein>
<dbReference type="OrthoDB" id="3822538at2"/>
<evidence type="ECO:0000256" key="2">
    <source>
        <dbReference type="SAM" id="Phobius"/>
    </source>
</evidence>
<evidence type="ECO:0000256" key="1">
    <source>
        <dbReference type="SAM" id="MobiDB-lite"/>
    </source>
</evidence>
<feature type="region of interest" description="Disordered" evidence="1">
    <location>
        <begin position="218"/>
        <end position="239"/>
    </location>
</feature>
<dbReference type="EMBL" id="BJMN01000010">
    <property type="protein sequence ID" value="GEB56020.1"/>
    <property type="molecule type" value="Genomic_DNA"/>
</dbReference>
<feature type="transmembrane region" description="Helical" evidence="2">
    <location>
        <begin position="100"/>
        <end position="118"/>
    </location>
</feature>
<accession>A0A4Y3RJI3</accession>
<dbReference type="Proteomes" id="UP000315226">
    <property type="component" value="Unassembled WGS sequence"/>
</dbReference>
<feature type="transmembrane region" description="Helical" evidence="2">
    <location>
        <begin position="165"/>
        <end position="182"/>
    </location>
</feature>
<dbReference type="InterPro" id="IPR000326">
    <property type="entry name" value="PAP2/HPO"/>
</dbReference>
<name>A0A4Y3RJI3_9ACTN</name>
<organism evidence="4 5">
    <name type="scientific">Streptomyces gardneri</name>
    <dbReference type="NCBI Taxonomy" id="66892"/>
    <lineage>
        <taxon>Bacteria</taxon>
        <taxon>Bacillati</taxon>
        <taxon>Actinomycetota</taxon>
        <taxon>Actinomycetes</taxon>
        <taxon>Kitasatosporales</taxon>
        <taxon>Streptomycetaceae</taxon>
        <taxon>Streptomyces</taxon>
    </lineage>
</organism>
<feature type="domain" description="Phosphatidic acid phosphatase type 2/haloperoxidase" evidence="3">
    <location>
        <begin position="81"/>
        <end position="208"/>
    </location>
</feature>
<feature type="transmembrane region" description="Helical" evidence="2">
    <location>
        <begin position="138"/>
        <end position="158"/>
    </location>
</feature>
<keyword evidence="2" id="KW-1133">Transmembrane helix</keyword>
<sequence>MLRNSRTAGRPPAVLHPSVRVWLGSVAVLAALTVVALWVLYAGDSGPGAVDTRIRSAVDGAGPRWRHVALATDFLGEPVGAALLVAAAVTGCLALRRPRAAVLVVAGVGISVGATKLLKPVVARTIHGENLSFPSGHTAFLTAFALVVALVVTGRLGLGRPAGTALVLAAALVAGGAMGWAQVALDAHYPTDALGGWCTALAVVPATAWLVDRTADRRAEGKADRRAEGKADAGRRQGR</sequence>
<evidence type="ECO:0000313" key="4">
    <source>
        <dbReference type="EMBL" id="GEB56020.1"/>
    </source>
</evidence>
<proteinExistence type="predicted"/>
<feature type="transmembrane region" description="Helical" evidence="2">
    <location>
        <begin position="194"/>
        <end position="211"/>
    </location>
</feature>
<dbReference type="Pfam" id="PF01569">
    <property type="entry name" value="PAP2"/>
    <property type="match status" value="1"/>
</dbReference>
<feature type="transmembrane region" description="Helical" evidence="2">
    <location>
        <begin position="21"/>
        <end position="41"/>
    </location>
</feature>
<feature type="transmembrane region" description="Helical" evidence="2">
    <location>
        <begin position="74"/>
        <end position="95"/>
    </location>
</feature>
<dbReference type="Gene3D" id="1.20.144.10">
    <property type="entry name" value="Phosphatidic acid phosphatase type 2/haloperoxidase"/>
    <property type="match status" value="1"/>
</dbReference>